<evidence type="ECO:0000313" key="1">
    <source>
        <dbReference type="EMBL" id="ADD41288.1"/>
    </source>
</evidence>
<dbReference type="OrthoDB" id="3689408at2"/>
<proteinExistence type="predicted"/>
<dbReference type="Proteomes" id="UP000000844">
    <property type="component" value="Chromosome"/>
</dbReference>
<evidence type="ECO:0008006" key="3">
    <source>
        <dbReference type="Google" id="ProtNLM"/>
    </source>
</evidence>
<dbReference type="RefSeq" id="WP_013016859.1">
    <property type="nucleotide sequence ID" value="NC_013947.1"/>
</dbReference>
<sequence length="173" mass="18791">MSNPDGGVIDPDAPMDETDMANLTAVREMYDQIDPMPVGLVDRLRFAVALEHMDAEVARLVEQDALAGVRASVGLAEEARTIIFESKTVTVMVSVTPAGDDVVRVDGWLTPEGPYNVEVRTPDTQFRTDADVTGRFVVAELPRGVFRMVIRPTPEQLEKGASPVVITPSVVLD</sequence>
<dbReference type="KEGG" id="sna:Snas_1585"/>
<evidence type="ECO:0000313" key="2">
    <source>
        <dbReference type="Proteomes" id="UP000000844"/>
    </source>
</evidence>
<dbReference type="STRING" id="446470.Snas_1585"/>
<gene>
    <name evidence="1" type="ordered locus">Snas_1585</name>
</gene>
<dbReference type="HOGENOM" id="CLU_113280_0_0_11"/>
<dbReference type="EMBL" id="CP001778">
    <property type="protein sequence ID" value="ADD41288.1"/>
    <property type="molecule type" value="Genomic_DNA"/>
</dbReference>
<accession>D3PWD1</accession>
<protein>
    <recommendedName>
        <fullName evidence="3">Carboxypeptidase regulatory-like domain-containing protein</fullName>
    </recommendedName>
</protein>
<dbReference type="eggNOG" id="ENOG5032XDT">
    <property type="taxonomic scope" value="Bacteria"/>
</dbReference>
<dbReference type="AlphaFoldDB" id="D3PWD1"/>
<organism evidence="1 2">
    <name type="scientific">Stackebrandtia nassauensis (strain DSM 44728 / CIP 108903 / NRRL B-16338 / NBRC 102104 / LLR-40K-21)</name>
    <dbReference type="NCBI Taxonomy" id="446470"/>
    <lineage>
        <taxon>Bacteria</taxon>
        <taxon>Bacillati</taxon>
        <taxon>Actinomycetota</taxon>
        <taxon>Actinomycetes</taxon>
        <taxon>Glycomycetales</taxon>
        <taxon>Glycomycetaceae</taxon>
        <taxon>Stackebrandtia</taxon>
    </lineage>
</organism>
<keyword evidence="2" id="KW-1185">Reference proteome</keyword>
<reference evidence="1 2" key="1">
    <citation type="journal article" date="2009" name="Stand. Genomic Sci.">
        <title>Complete genome sequence of Stackebrandtia nassauensis type strain (LLR-40K-21).</title>
        <authorList>
            <person name="Munk C."/>
            <person name="Lapidus A."/>
            <person name="Copeland A."/>
            <person name="Jando M."/>
            <person name="Mayilraj S."/>
            <person name="Glavina Del Rio T."/>
            <person name="Nolan M."/>
            <person name="Chen F."/>
            <person name="Lucas S."/>
            <person name="Tice H."/>
            <person name="Cheng J.F."/>
            <person name="Han C."/>
            <person name="Detter J.C."/>
            <person name="Bruce D."/>
            <person name="Goodwin L."/>
            <person name="Chain P."/>
            <person name="Pitluck S."/>
            <person name="Goker M."/>
            <person name="Ovchinikova G."/>
            <person name="Pati A."/>
            <person name="Ivanova N."/>
            <person name="Mavromatis K."/>
            <person name="Chen A."/>
            <person name="Palaniappan K."/>
            <person name="Land M."/>
            <person name="Hauser L."/>
            <person name="Chang Y.J."/>
            <person name="Jeffries C.D."/>
            <person name="Bristow J."/>
            <person name="Eisen J.A."/>
            <person name="Markowitz V."/>
            <person name="Hugenholtz P."/>
            <person name="Kyrpides N.C."/>
            <person name="Klenk H.P."/>
        </authorList>
    </citation>
    <scope>NUCLEOTIDE SEQUENCE [LARGE SCALE GENOMIC DNA]</scope>
    <source>
        <strain evidence="2">DSM 44728 / CIP 108903 / NRRL B-16338 / NBRC 102104 / LLR-40K-21</strain>
    </source>
</reference>
<name>D3PWD1_STANL</name>